<dbReference type="InterPro" id="IPR011008">
    <property type="entry name" value="Dimeric_a/b-barrel"/>
</dbReference>
<dbReference type="STRING" id="1380566.A0A179FFR5"/>
<reference evidence="2 3" key="1">
    <citation type="journal article" date="2016" name="PLoS Pathog.">
        <title>Biosynthesis of antibiotic leucinostatins in bio-control fungus Purpureocillium lilacinum and their inhibition on phytophthora revealed by genome mining.</title>
        <authorList>
            <person name="Wang G."/>
            <person name="Liu Z."/>
            <person name="Lin R."/>
            <person name="Li E."/>
            <person name="Mao Z."/>
            <person name="Ling J."/>
            <person name="Yang Y."/>
            <person name="Yin W.B."/>
            <person name="Xie B."/>
        </authorList>
    </citation>
    <scope>NUCLEOTIDE SEQUENCE [LARGE SCALE GENOMIC DNA]</scope>
    <source>
        <strain evidence="2">170</strain>
    </source>
</reference>
<evidence type="ECO:0000256" key="1">
    <source>
        <dbReference type="ARBA" id="ARBA00005986"/>
    </source>
</evidence>
<comment type="similarity">
    <text evidence="1">Belongs to the tpcK family.</text>
</comment>
<dbReference type="SUPFAM" id="SSF54909">
    <property type="entry name" value="Dimeric alpha+beta barrel"/>
    <property type="match status" value="1"/>
</dbReference>
<gene>
    <name evidence="2" type="ORF">VFPPC_05422</name>
</gene>
<accession>A0A179FFR5</accession>
<comment type="caution">
    <text evidence="2">The sequence shown here is derived from an EMBL/GenBank/DDBJ whole genome shotgun (WGS) entry which is preliminary data.</text>
</comment>
<evidence type="ECO:0000313" key="3">
    <source>
        <dbReference type="Proteomes" id="UP000078397"/>
    </source>
</evidence>
<name>A0A179FFR5_METCM</name>
<organism evidence="2 3">
    <name type="scientific">Pochonia chlamydosporia 170</name>
    <dbReference type="NCBI Taxonomy" id="1380566"/>
    <lineage>
        <taxon>Eukaryota</taxon>
        <taxon>Fungi</taxon>
        <taxon>Dikarya</taxon>
        <taxon>Ascomycota</taxon>
        <taxon>Pezizomycotina</taxon>
        <taxon>Sordariomycetes</taxon>
        <taxon>Hypocreomycetidae</taxon>
        <taxon>Hypocreales</taxon>
        <taxon>Clavicipitaceae</taxon>
        <taxon>Pochonia</taxon>
    </lineage>
</organism>
<protein>
    <submittedName>
        <fullName evidence="2">Ethyl tert-butyl ether degradation EthD</fullName>
    </submittedName>
</protein>
<dbReference type="NCBIfam" id="TIGR02118">
    <property type="entry name" value="EthD family reductase"/>
    <property type="match status" value="1"/>
</dbReference>
<proteinExistence type="inferred from homology"/>
<dbReference type="PANTHER" id="PTHR40260">
    <property type="entry name" value="BLR8190 PROTEIN"/>
    <property type="match status" value="1"/>
</dbReference>
<dbReference type="AlphaFoldDB" id="A0A179FFR5"/>
<dbReference type="Gene3D" id="3.30.70.100">
    <property type="match status" value="1"/>
</dbReference>
<evidence type="ECO:0000313" key="2">
    <source>
        <dbReference type="EMBL" id="OAQ64081.1"/>
    </source>
</evidence>
<dbReference type="PANTHER" id="PTHR40260:SF2">
    <property type="entry name" value="BLR8190 PROTEIN"/>
    <property type="match status" value="1"/>
</dbReference>
<dbReference type="EMBL" id="LSBJ02000005">
    <property type="protein sequence ID" value="OAQ64081.1"/>
    <property type="molecule type" value="Genomic_DNA"/>
</dbReference>
<sequence>MASITILYPSGHDFDLKYYLETHMPLVSASWGGDGLQSWEITQFAADLPYQIQAILKFESLAAYETARAGPNSAAVFGDIPKFTTAKPIVLKGGIQAVEKVA</sequence>
<dbReference type="KEGG" id="pchm:VFPPC_05422"/>
<dbReference type="InterPro" id="IPR009799">
    <property type="entry name" value="EthD_dom"/>
</dbReference>
<dbReference type="GO" id="GO:0016491">
    <property type="term" value="F:oxidoreductase activity"/>
    <property type="evidence" value="ECO:0007669"/>
    <property type="project" value="InterPro"/>
</dbReference>
<dbReference type="OrthoDB" id="4892971at2759"/>
<dbReference type="GeneID" id="28848615"/>
<dbReference type="RefSeq" id="XP_018141395.1">
    <property type="nucleotide sequence ID" value="XM_018284621.1"/>
</dbReference>
<dbReference type="Proteomes" id="UP000078397">
    <property type="component" value="Unassembled WGS sequence"/>
</dbReference>
<keyword evidence="3" id="KW-1185">Reference proteome</keyword>